<evidence type="ECO:0000313" key="1">
    <source>
        <dbReference type="EMBL" id="RNF30118.1"/>
    </source>
</evidence>
<dbReference type="RefSeq" id="WP_123070165.1">
    <property type="nucleotide sequence ID" value="NZ_JSAB01000141.1"/>
</dbReference>
<evidence type="ECO:0000313" key="2">
    <source>
        <dbReference type="Proteomes" id="UP000283254"/>
    </source>
</evidence>
<dbReference type="Proteomes" id="UP000283254">
    <property type="component" value="Unassembled WGS sequence"/>
</dbReference>
<dbReference type="EMBL" id="JSAB01000141">
    <property type="protein sequence ID" value="RNF30118.1"/>
    <property type="molecule type" value="Genomic_DNA"/>
</dbReference>
<dbReference type="Pfam" id="PF08859">
    <property type="entry name" value="DGC"/>
    <property type="match status" value="1"/>
</dbReference>
<dbReference type="InterPro" id="IPR014958">
    <property type="entry name" value="DGC"/>
</dbReference>
<accession>A0A422QJI6</accession>
<gene>
    <name evidence="1" type="ORF">NM04_14235</name>
</gene>
<dbReference type="OrthoDB" id="2111735at2"/>
<reference evidence="1" key="1">
    <citation type="submission" date="2014-10" db="EMBL/GenBank/DDBJ databases">
        <title>Massilia sp. genome.</title>
        <authorList>
            <person name="Xu B."/>
            <person name="Dai L."/>
            <person name="Huang Z."/>
        </authorList>
    </citation>
    <scope>NUCLEOTIDE SEQUENCE [LARGE SCALE GENOMIC DNA]</scope>
    <source>
        <strain evidence="1">CFS-1</strain>
    </source>
</reference>
<keyword evidence="2" id="KW-1185">Reference proteome</keyword>
<protein>
    <submittedName>
        <fullName evidence="1">Zinc-binding protein</fullName>
    </submittedName>
</protein>
<name>A0A422QJI6_9BURK</name>
<dbReference type="PIRSF" id="PIRSF037181">
    <property type="entry name" value="DGC"/>
    <property type="match status" value="1"/>
</dbReference>
<organism evidence="1 2">
    <name type="scientific">Massilia aurea</name>
    <dbReference type="NCBI Taxonomy" id="373040"/>
    <lineage>
        <taxon>Bacteria</taxon>
        <taxon>Pseudomonadati</taxon>
        <taxon>Pseudomonadota</taxon>
        <taxon>Betaproteobacteria</taxon>
        <taxon>Burkholderiales</taxon>
        <taxon>Oxalobacteraceae</taxon>
        <taxon>Telluria group</taxon>
        <taxon>Massilia</taxon>
    </lineage>
</organism>
<comment type="caution">
    <text evidence="1">The sequence shown here is derived from an EMBL/GenBank/DDBJ whole genome shotgun (WGS) entry which is preliminary data.</text>
</comment>
<dbReference type="AlphaFoldDB" id="A0A422QJI6"/>
<proteinExistence type="predicted"/>
<sequence length="123" mass="13143">MDKSTFPIVYSCSGCSSAAQTANQVALELDRMGVAEMSCIAGIGGDVKPILKLARSGRPLAVIDGCPLLCARSCLARHGIEPDLHWQLAEHGVKKRFHHDVDPDQARTMTALIAQDLGTLSES</sequence>